<dbReference type="InterPro" id="IPR041183">
    <property type="entry name" value="Cyclophilin-like"/>
</dbReference>
<reference evidence="3 4" key="1">
    <citation type="submission" date="2015-07" db="EMBL/GenBank/DDBJ databases">
        <authorList>
            <person name="Noorani M."/>
        </authorList>
    </citation>
    <scope>NUCLEOTIDE SEQUENCE [LARGE SCALE GENOMIC DNA]</scope>
    <source>
        <strain evidence="3 4">0788_9</strain>
    </source>
</reference>
<keyword evidence="1" id="KW-0472">Membrane</keyword>
<evidence type="ECO:0000256" key="1">
    <source>
        <dbReference type="SAM" id="Phobius"/>
    </source>
</evidence>
<keyword evidence="1" id="KW-1133">Transmembrane helix</keyword>
<evidence type="ECO:0000313" key="4">
    <source>
        <dbReference type="Proteomes" id="UP000037891"/>
    </source>
</evidence>
<reference evidence="3 4" key="2">
    <citation type="submission" date="2015-10" db="EMBL/GenBank/DDBJ databases">
        <title>Comparative genomics and high-throughput reverse genetic screens identify a new phytobacterial MAMP and an Arabidopsis receptor required for immune elicitation.</title>
        <authorList>
            <person name="Mott G.A."/>
            <person name="Thakur S."/>
            <person name="Wang P.W."/>
            <person name="Desveaux D."/>
            <person name="Guttman D.S."/>
        </authorList>
    </citation>
    <scope>NUCLEOTIDE SEQUENCE [LARGE SCALE GENOMIC DNA]</scope>
    <source>
        <strain evidence="3 4">0788_9</strain>
    </source>
</reference>
<feature type="transmembrane region" description="Helical" evidence="1">
    <location>
        <begin position="53"/>
        <end position="76"/>
    </location>
</feature>
<evidence type="ECO:0000313" key="3">
    <source>
        <dbReference type="EMBL" id="KPC32926.1"/>
    </source>
</evidence>
<comment type="caution">
    <text evidence="3">The sequence shown here is derived from an EMBL/GenBank/DDBJ whole genome shotgun (WGS) entry which is preliminary data.</text>
</comment>
<sequence>MDRDLRKHLPLVRHLSTHTQTRNSRAPGMLLSRHFTGYNAMTDARLRHSQTELFAGLTLSACLGMSLLMLLIPATACAQQSGPSSSSQNVPERGMNIRMYAGDKVVTFHLQDSATTRDFVSLLPLELTLEDYAATEKISTLPRKLDVTGAAAGNTPVEGDIAYYAPWGNLAIYHKGFKYSPGLVRLGRVESGIEIIRQPGTVAVRFEVAKD</sequence>
<feature type="domain" description="Cyclophilin-like" evidence="2">
    <location>
        <begin position="99"/>
        <end position="207"/>
    </location>
</feature>
<dbReference type="InterPro" id="IPR029000">
    <property type="entry name" value="Cyclophilin-like_dom_sf"/>
</dbReference>
<dbReference type="Proteomes" id="UP000037891">
    <property type="component" value="Unassembled WGS sequence"/>
</dbReference>
<proteinExistence type="predicted"/>
<dbReference type="Gene3D" id="2.40.100.20">
    <property type="match status" value="1"/>
</dbReference>
<organism evidence="3 4">
    <name type="scientific">Pseudomonas syringae pv. cilantro</name>
    <dbReference type="NCBI Taxonomy" id="81035"/>
    <lineage>
        <taxon>Bacteria</taxon>
        <taxon>Pseudomonadati</taxon>
        <taxon>Pseudomonadota</taxon>
        <taxon>Gammaproteobacteria</taxon>
        <taxon>Pseudomonadales</taxon>
        <taxon>Pseudomonadaceae</taxon>
        <taxon>Pseudomonas</taxon>
        <taxon>Pseudomonas syringae</taxon>
    </lineage>
</organism>
<protein>
    <recommendedName>
        <fullName evidence="2">Cyclophilin-like domain-containing protein</fullName>
    </recommendedName>
</protein>
<accession>A0A0N0XAR7</accession>
<dbReference type="Pfam" id="PF18050">
    <property type="entry name" value="Cyclophil_like2"/>
    <property type="match status" value="1"/>
</dbReference>
<name>A0A0N0XAR7_PSESX</name>
<dbReference type="SUPFAM" id="SSF50891">
    <property type="entry name" value="Cyclophilin-like"/>
    <property type="match status" value="1"/>
</dbReference>
<keyword evidence="1" id="KW-0812">Transmembrane</keyword>
<dbReference type="EMBL" id="LGLN01000033">
    <property type="protein sequence ID" value="KPC32926.1"/>
    <property type="molecule type" value="Genomic_DNA"/>
</dbReference>
<dbReference type="PATRIC" id="fig|81035.3.peg.1923"/>
<dbReference type="AlphaFoldDB" id="A0A0N0XAR7"/>
<evidence type="ECO:0000259" key="2">
    <source>
        <dbReference type="Pfam" id="PF18050"/>
    </source>
</evidence>
<gene>
    <name evidence="3" type="ORF">ABJ99_1779</name>
</gene>